<reference evidence="1 2" key="1">
    <citation type="submission" date="2017-02" db="EMBL/GenBank/DDBJ databases">
        <title>Bacillus pseudomycoides isolate FSL K6-0042.</title>
        <authorList>
            <person name="Kovac J."/>
        </authorList>
    </citation>
    <scope>NUCLEOTIDE SEQUENCE [LARGE SCALE GENOMIC DNA]</scope>
    <source>
        <strain evidence="1 2">FSL K6-0042</strain>
    </source>
</reference>
<dbReference type="RefSeq" id="WP_088094524.1">
    <property type="nucleotide sequence ID" value="NZ_JBLOJB010000032.1"/>
</dbReference>
<proteinExistence type="predicted"/>
<comment type="caution">
    <text evidence="1">The sequence shown here is derived from an EMBL/GenBank/DDBJ whole genome shotgun (WGS) entry which is preliminary data.</text>
</comment>
<protein>
    <recommendedName>
        <fullName evidence="3">Replication protein</fullName>
    </recommendedName>
</protein>
<accession>A0A1Y3M7S3</accession>
<dbReference type="EMBL" id="MWPX01000044">
    <property type="protein sequence ID" value="OUM46468.1"/>
    <property type="molecule type" value="Genomic_DNA"/>
</dbReference>
<sequence>MSNIIKRRHTNQYAQIHNNPLQNDLIDLRAIGLLSHLMSLPSDWVIYKTQLYKKFSRKNVDAAWKELASKNYIIGFNCYIDGKKQSFYNVSDIPFISEELSGFLLESISELINSGSSVKSLSLMNGGTLDISHDLTDVLNVHQSKVLKKITTVPTVQYSQYSTVGTSTKEISTKEKITNIDDEDIPNVLHSDAKDIQNSKIRNVTQTNTVYTLSLSDDDILWITNKVRDIFKGKIQKRSFDSVLKKCINNYKKGTVPNYENYLITSIENKITDLELRRKQEKKLLDLIPKSKQKNKKTIRQEMIPEWLYKQKNEYPNAVETQQHSEKDIETERQQLLKELQKYQQKNKK</sequence>
<evidence type="ECO:0008006" key="3">
    <source>
        <dbReference type="Google" id="ProtNLM"/>
    </source>
</evidence>
<evidence type="ECO:0000313" key="1">
    <source>
        <dbReference type="EMBL" id="OUM46468.1"/>
    </source>
</evidence>
<evidence type="ECO:0000313" key="2">
    <source>
        <dbReference type="Proteomes" id="UP000195321"/>
    </source>
</evidence>
<dbReference type="Proteomes" id="UP000195321">
    <property type="component" value="Unassembled WGS sequence"/>
</dbReference>
<name>A0A1Y3M7S3_9BACI</name>
<dbReference type="AlphaFoldDB" id="A0A1Y3M7S3"/>
<gene>
    <name evidence="1" type="ORF">BW425_23445</name>
</gene>
<organism evidence="1 2">
    <name type="scientific">Bacillus pseudomycoides</name>
    <dbReference type="NCBI Taxonomy" id="64104"/>
    <lineage>
        <taxon>Bacteria</taxon>
        <taxon>Bacillati</taxon>
        <taxon>Bacillota</taxon>
        <taxon>Bacilli</taxon>
        <taxon>Bacillales</taxon>
        <taxon>Bacillaceae</taxon>
        <taxon>Bacillus</taxon>
        <taxon>Bacillus cereus group</taxon>
    </lineage>
</organism>